<organism evidence="2 3">
    <name type="scientific">Candidatus Ordinivivax streblomastigis</name>
    <dbReference type="NCBI Taxonomy" id="2540710"/>
    <lineage>
        <taxon>Bacteria</taxon>
        <taxon>Pseudomonadati</taxon>
        <taxon>Bacteroidota</taxon>
        <taxon>Bacteroidia</taxon>
        <taxon>Bacteroidales</taxon>
        <taxon>Candidatus Ordinivivax</taxon>
    </lineage>
</organism>
<comment type="caution">
    <text evidence="2">The sequence shown here is derived from an EMBL/GenBank/DDBJ whole genome shotgun (WGS) entry which is preliminary data.</text>
</comment>
<sequence>MQKIPFYIAYLLTKQECVIIPGFGAFIASESEDYRSVGKDSLLCAPVYSLGFNSDIRHNDGLLANTLAKGESISYKDACLYIRQYVDHLNDQLSIHKTVLIPWIGNLSLAAESKLLFTPALHSSCNANRFGLYDFYLPTLAELEEALRMVHSHKKQNVIYIPIHRRMLRWTAAAAMLALFLLPIPLNESSSVALQQAGFSPKPLLAQTFTSVPEESPMLSVEDEDLIVTEIEVPAILPAEPVKEFAIEPNKHYYYIVLASLPTKSAAEEQVASYRKAGSIETAIISTNTRYRVYINKFEDKTEAENYLNRFRAVHPQYSDAWLLGQ</sequence>
<dbReference type="InterPro" id="IPR036680">
    <property type="entry name" value="SPOR-like_sf"/>
</dbReference>
<dbReference type="AlphaFoldDB" id="A0A5M8P1K6"/>
<dbReference type="Gene3D" id="3.30.70.1070">
    <property type="entry name" value="Sporulation related repeat"/>
    <property type="match status" value="1"/>
</dbReference>
<dbReference type="Pfam" id="PF18175">
    <property type="entry name" value="HU-CCDC81_bac_2"/>
    <property type="match status" value="1"/>
</dbReference>
<reference evidence="2 3" key="1">
    <citation type="submission" date="2019-03" db="EMBL/GenBank/DDBJ databases">
        <title>Single cell metagenomics reveals metabolic interactions within the superorganism composed of flagellate Streblomastix strix and complex community of Bacteroidetes bacteria on its surface.</title>
        <authorList>
            <person name="Treitli S.C."/>
            <person name="Kolisko M."/>
            <person name="Husnik F."/>
            <person name="Keeling P."/>
            <person name="Hampl V."/>
        </authorList>
    </citation>
    <scope>NUCLEOTIDE SEQUENCE [LARGE SCALE GENOMIC DNA]</scope>
    <source>
        <strain evidence="2">St1</strain>
    </source>
</reference>
<dbReference type="InterPro" id="IPR007730">
    <property type="entry name" value="SPOR-like_dom"/>
</dbReference>
<evidence type="ECO:0000313" key="2">
    <source>
        <dbReference type="EMBL" id="KAA6302315.1"/>
    </source>
</evidence>
<feature type="domain" description="SPOR" evidence="1">
    <location>
        <begin position="248"/>
        <end position="325"/>
    </location>
</feature>
<protein>
    <recommendedName>
        <fullName evidence="1">SPOR domain-containing protein</fullName>
    </recommendedName>
</protein>
<dbReference type="Pfam" id="PF05036">
    <property type="entry name" value="SPOR"/>
    <property type="match status" value="1"/>
</dbReference>
<gene>
    <name evidence="2" type="ORF">EZS26_001428</name>
</gene>
<dbReference type="SUPFAM" id="SSF110997">
    <property type="entry name" value="Sporulation related repeat"/>
    <property type="match status" value="1"/>
</dbReference>
<name>A0A5M8P1K6_9BACT</name>
<dbReference type="InterPro" id="IPR041268">
    <property type="entry name" value="HU-CCDC81_bac_2"/>
</dbReference>
<evidence type="ECO:0000313" key="3">
    <source>
        <dbReference type="Proteomes" id="UP000324575"/>
    </source>
</evidence>
<dbReference type="Pfam" id="PF18174">
    <property type="entry name" value="HU-CCDC81_bac_1"/>
    <property type="match status" value="1"/>
</dbReference>
<dbReference type="GO" id="GO:0042834">
    <property type="term" value="F:peptidoglycan binding"/>
    <property type="evidence" value="ECO:0007669"/>
    <property type="project" value="InterPro"/>
</dbReference>
<dbReference type="Proteomes" id="UP000324575">
    <property type="component" value="Unassembled WGS sequence"/>
</dbReference>
<proteinExistence type="predicted"/>
<dbReference type="InterPro" id="IPR040495">
    <property type="entry name" value="HU-CCDC81_bac_1"/>
</dbReference>
<accession>A0A5M8P1K6</accession>
<dbReference type="EMBL" id="SNRX01000008">
    <property type="protein sequence ID" value="KAA6302315.1"/>
    <property type="molecule type" value="Genomic_DNA"/>
</dbReference>
<dbReference type="PROSITE" id="PS51724">
    <property type="entry name" value="SPOR"/>
    <property type="match status" value="1"/>
</dbReference>
<evidence type="ECO:0000259" key="1">
    <source>
        <dbReference type="PROSITE" id="PS51724"/>
    </source>
</evidence>